<proteinExistence type="predicted"/>
<dbReference type="Gene3D" id="3.20.20.140">
    <property type="entry name" value="Metal-dependent hydrolases"/>
    <property type="match status" value="1"/>
</dbReference>
<dbReference type="PANTHER" id="PTHR46124">
    <property type="entry name" value="D-AMINOACYL-TRNA DEACYLASE"/>
    <property type="match status" value="1"/>
</dbReference>
<dbReference type="PIRSF" id="PIRSF005902">
    <property type="entry name" value="DNase_TatD"/>
    <property type="match status" value="1"/>
</dbReference>
<accession>A0AAE3XTB1</accession>
<sequence>MRKIVNVHKHSIESEDEVCIRNFFPNEINNMAKSSYYSVGIHPWFIKQESLEIELEAIKKCAEDESFLAVGECGLDRVCNTDFDLQRKVFVQQIAISEAVSKPMVIHSVKAYSDILSYRKKMKLNCPWIIHGFQGSVQIAEQLIDKGCFLSFGKAIFRRKIQEVFEQLPLQKLFLETDEDQIKIAKVLESASEVRNMEKNELNSILWDNFSRIFGF</sequence>
<keyword evidence="2" id="KW-0378">Hydrolase</keyword>
<feature type="binding site" evidence="1">
    <location>
        <position position="107"/>
    </location>
    <ligand>
        <name>a divalent metal cation</name>
        <dbReference type="ChEBI" id="CHEBI:60240"/>
        <label>2</label>
    </ligand>
</feature>
<dbReference type="EMBL" id="JAVDQD010000010">
    <property type="protein sequence ID" value="MDR6241703.1"/>
    <property type="molecule type" value="Genomic_DNA"/>
</dbReference>
<name>A0AAE3XTB1_9BACT</name>
<feature type="binding site" evidence="1">
    <location>
        <position position="178"/>
    </location>
    <ligand>
        <name>a divalent metal cation</name>
        <dbReference type="ChEBI" id="CHEBI:60240"/>
        <label>1</label>
    </ligand>
</feature>
<protein>
    <submittedName>
        <fullName evidence="2">TatD DNase family protein</fullName>
        <ecNumber evidence="2">3.1.21.-</ecNumber>
    </submittedName>
</protein>
<dbReference type="Pfam" id="PF01026">
    <property type="entry name" value="TatD_DNase"/>
    <property type="match status" value="1"/>
</dbReference>
<dbReference type="EC" id="3.1.21.-" evidence="2"/>
<dbReference type="GO" id="GO:0005829">
    <property type="term" value="C:cytosol"/>
    <property type="evidence" value="ECO:0007669"/>
    <property type="project" value="TreeGrafter"/>
</dbReference>
<reference evidence="2" key="1">
    <citation type="submission" date="2023-07" db="EMBL/GenBank/DDBJ databases">
        <title>Genomic Encyclopedia of Type Strains, Phase IV (KMG-IV): sequencing the most valuable type-strain genomes for metagenomic binning, comparative biology and taxonomic classification.</title>
        <authorList>
            <person name="Goeker M."/>
        </authorList>
    </citation>
    <scope>NUCLEOTIDE SEQUENCE</scope>
    <source>
        <strain evidence="2">DSM 26174</strain>
    </source>
</reference>
<dbReference type="GO" id="GO:0046872">
    <property type="term" value="F:metal ion binding"/>
    <property type="evidence" value="ECO:0007669"/>
    <property type="project" value="UniProtKB-KW"/>
</dbReference>
<evidence type="ECO:0000313" key="3">
    <source>
        <dbReference type="Proteomes" id="UP001185092"/>
    </source>
</evidence>
<feature type="binding site" evidence="1">
    <location>
        <position position="72"/>
    </location>
    <ligand>
        <name>a divalent metal cation</name>
        <dbReference type="ChEBI" id="CHEBI:60240"/>
        <label>1</label>
    </ligand>
</feature>
<dbReference type="RefSeq" id="WP_309942716.1">
    <property type="nucleotide sequence ID" value="NZ_AP025308.1"/>
</dbReference>
<dbReference type="Proteomes" id="UP001185092">
    <property type="component" value="Unassembled WGS sequence"/>
</dbReference>
<evidence type="ECO:0000313" key="2">
    <source>
        <dbReference type="EMBL" id="MDR6241703.1"/>
    </source>
</evidence>
<dbReference type="SUPFAM" id="SSF51556">
    <property type="entry name" value="Metallo-dependent hydrolases"/>
    <property type="match status" value="1"/>
</dbReference>
<dbReference type="InterPro" id="IPR032466">
    <property type="entry name" value="Metal_Hydrolase"/>
</dbReference>
<dbReference type="AlphaFoldDB" id="A0AAE3XTB1"/>
<evidence type="ECO:0000256" key="1">
    <source>
        <dbReference type="PIRSR" id="PIRSR005902-1"/>
    </source>
</evidence>
<organism evidence="2 3">
    <name type="scientific">Aureibacter tunicatorum</name>
    <dbReference type="NCBI Taxonomy" id="866807"/>
    <lineage>
        <taxon>Bacteria</taxon>
        <taxon>Pseudomonadati</taxon>
        <taxon>Bacteroidota</taxon>
        <taxon>Cytophagia</taxon>
        <taxon>Cytophagales</taxon>
        <taxon>Persicobacteraceae</taxon>
        <taxon>Aureibacter</taxon>
    </lineage>
</organism>
<dbReference type="PANTHER" id="PTHR46124:SF3">
    <property type="entry name" value="HYDROLASE"/>
    <property type="match status" value="1"/>
</dbReference>
<gene>
    <name evidence="2" type="ORF">HNQ88_004790</name>
</gene>
<comment type="caution">
    <text evidence="2">The sequence shown here is derived from an EMBL/GenBank/DDBJ whole genome shotgun (WGS) entry which is preliminary data.</text>
</comment>
<keyword evidence="3" id="KW-1185">Reference proteome</keyword>
<dbReference type="CDD" id="cd01310">
    <property type="entry name" value="TatD_DNAse"/>
    <property type="match status" value="1"/>
</dbReference>
<dbReference type="InterPro" id="IPR001130">
    <property type="entry name" value="TatD-like"/>
</dbReference>
<keyword evidence="1" id="KW-0479">Metal-binding</keyword>
<feature type="binding site" evidence="1">
    <location>
        <position position="131"/>
    </location>
    <ligand>
        <name>a divalent metal cation</name>
        <dbReference type="ChEBI" id="CHEBI:60240"/>
        <label>2</label>
    </ligand>
</feature>
<dbReference type="GO" id="GO:0016788">
    <property type="term" value="F:hydrolase activity, acting on ester bonds"/>
    <property type="evidence" value="ECO:0007669"/>
    <property type="project" value="InterPro"/>
</dbReference>